<evidence type="ECO:0008006" key="4">
    <source>
        <dbReference type="Google" id="ProtNLM"/>
    </source>
</evidence>
<evidence type="ECO:0000256" key="1">
    <source>
        <dbReference type="SAM" id="MobiDB-lite"/>
    </source>
</evidence>
<sequence length="96" mass="10160">MPTRSRSAACLLALLHVCMSTKALNHRILRTSKAGVTTTTCGLGIDCSPTPYTSRVSSSTSSTGVKETGPTGWAATNFIMHHPSHPSGNDEHEAKH</sequence>
<name>A0AA97NYA2_PYRO3</name>
<dbReference type="AlphaFoldDB" id="A0AA97NYA2"/>
<protein>
    <recommendedName>
        <fullName evidence="4">Secreted protein</fullName>
    </recommendedName>
</protein>
<feature type="chain" id="PRO_5041647087" description="Secreted protein" evidence="2">
    <location>
        <begin position="24"/>
        <end position="96"/>
    </location>
</feature>
<organism evidence="3">
    <name type="scientific">Pyricularia oryzae (strain Y34)</name>
    <name type="common">Rice blast fungus</name>
    <name type="synonym">Magnaporthe oryzae</name>
    <dbReference type="NCBI Taxonomy" id="1143189"/>
    <lineage>
        <taxon>Eukaryota</taxon>
        <taxon>Fungi</taxon>
        <taxon>Dikarya</taxon>
        <taxon>Ascomycota</taxon>
        <taxon>Pezizomycotina</taxon>
        <taxon>Sordariomycetes</taxon>
        <taxon>Sordariomycetidae</taxon>
        <taxon>Magnaporthales</taxon>
        <taxon>Pyriculariaceae</taxon>
        <taxon>Pyricularia</taxon>
    </lineage>
</organism>
<evidence type="ECO:0000256" key="2">
    <source>
        <dbReference type="SAM" id="SignalP"/>
    </source>
</evidence>
<feature type="signal peptide" evidence="2">
    <location>
        <begin position="1"/>
        <end position="23"/>
    </location>
</feature>
<accession>A0AA97NYA2</accession>
<keyword evidence="2" id="KW-0732">Signal</keyword>
<proteinExistence type="predicted"/>
<feature type="region of interest" description="Disordered" evidence="1">
    <location>
        <begin position="55"/>
        <end position="96"/>
    </location>
</feature>
<dbReference type="EMBL" id="JH793526">
    <property type="protein sequence ID" value="ELQ38489.1"/>
    <property type="molecule type" value="Genomic_DNA"/>
</dbReference>
<gene>
    <name evidence="3" type="ORF">OOU_Y34scaffold00538g4</name>
</gene>
<evidence type="ECO:0000313" key="3">
    <source>
        <dbReference type="EMBL" id="ELQ38489.1"/>
    </source>
</evidence>
<dbReference type="Proteomes" id="UP000011086">
    <property type="component" value="Unassembled WGS sequence"/>
</dbReference>
<reference evidence="3" key="1">
    <citation type="journal article" date="2012" name="PLoS Genet.">
        <title>Comparative analysis of the genomes of two field isolates of the rice blast fungus Magnaporthe oryzae.</title>
        <authorList>
            <person name="Xue M."/>
            <person name="Yang J."/>
            <person name="Li Z."/>
            <person name="Hu S."/>
            <person name="Yao N."/>
            <person name="Dean R.A."/>
            <person name="Zhao W."/>
            <person name="Shen M."/>
            <person name="Zhang H."/>
            <person name="Li C."/>
            <person name="Liu L."/>
            <person name="Cao L."/>
            <person name="Xu X."/>
            <person name="Xing Y."/>
            <person name="Hsiang T."/>
            <person name="Zhang Z."/>
            <person name="Xu J.R."/>
            <person name="Peng Y.L."/>
        </authorList>
    </citation>
    <scope>NUCLEOTIDE SEQUENCE</scope>
    <source>
        <strain evidence="3">Y34</strain>
    </source>
</reference>